<sequence length="1381" mass="140645">MISARNNFSRPQVPASERNNDSSHPETGAWERNNSFPCSQAPASEHESNWKLRFPMQSRLVLISLLLPLLFLGVPGAALAEVVGKLTVVEGAVDIMPGGQLPAVAAKAGGAVQKGDFVRTKSNARAELTFNDGSVVKIAQRSRIDVGEYSAGNRKLALPRGKVQATVIPAAAGGKARSFEIRTPNAIAGVRGTSFYVYHQANVTGVAVLQGVVHTASVSQPSKGVTLVAGTATTVTKRSAPTPPRPVSDKEMNSHQSDVNPTGKGGEPQGAAPAPAGNGDAGAGSSGSQAASGTTSSTSSTTAESSGSDTGTTASSGDSSSTSGSTATSGGSTTATGGESTTTSTSTASAGTTTTTTTTVATGTGFSSSFDPSLTTAALSANTTQAPVAPVTTQATSPTTVVIPVTDASEEAKEEVTESAETGSTMPADGTEATDQTGGTTPPPTDPTGGTTPPPPTPPVFSGTLGGGLMSRSDTIDPASNLLAIVSDPGFAPVISGTTSPWATKSASISLTGSYPTLPLLQPNHYWFGRFFSDSTTTHTTTDGGAFFGYFGGMSIDNAATGTAAIDTSLSGIYVDPTGKIGLMQGGAAGDTATGKVSGTGSITLTEMTPTSPLVPTTFGADWWNSKTGTTMVELFGPVLTDSMDGGNEAEGFLFDAALNNSGTIENRGDVLRLAHLAADPSFGIWTRESFGSYAGSGTQLVLSSNAEWGTVDAANIFNLENSIKVVSVGNWQEGALTGKADGVWADLAGGNLKLLTGTLTGSANPGASTFGAVTTGVFIDLNRFLANPTLAAGLGFPTVAGSDSFTLSGSNTTGSVSFGSVNFYNRTASPISFWVAQNVSGSFGGALQNQNFSLMDAAAPSVSNVMGNLWMSNVSLADNTWLAQVNVIGETGASFRSEFDGVAVGTVSGTTFSGSAAGIAHPVTYYNKITGDLKRHAGGSLTSYGTINGVMAGMSLWSSTPALTAEFQGIGFLTPSQAMTNTDYIFSAPISSFDVPTGKAMTADGGAYYGHMVGGVSTVGGDPANPGVMGVASALYVDPSGKAGVLRGKFFGFLDPYSKIWHNEGEMFPVQLEVAPTVTAATLNDPGSVITATTPFGTGGTSFTGYNLTLGGWSPDTFTRSFLAGSPQWGIGQFGFYAPYSAGPAANNPWGVDFVLSDPNLVMVGSMEGQMWDPGRGQMSAGVRAAWYEMVDVSATATPRTGIFLGETVGTFNPVELQSMTSGMWLETNKFLSMVASDPGALNKLKIPAVEVGKADFSGGNSEYNVTLQNVRFFAPVATDRPQIFATDSITGSYVSVPTAGSAATLNQVVGSGVNVSGFSPTFTIKQWDTTNSKWSGSLQFNGTGGMVGTHPDVKFTGVAAGRSNAVTSTFTGTAAGVVK</sequence>
<feature type="transmembrane region" description="Helical" evidence="2">
    <location>
        <begin position="60"/>
        <end position="80"/>
    </location>
</feature>
<feature type="region of interest" description="Disordered" evidence="1">
    <location>
        <begin position="1"/>
        <end position="42"/>
    </location>
</feature>
<protein>
    <submittedName>
        <fullName evidence="4">Anti-FecI sigma factor, FecR</fullName>
    </submittedName>
</protein>
<name>C6DY91_GEOSM</name>
<dbReference type="Gene3D" id="2.60.120.1440">
    <property type="match status" value="1"/>
</dbReference>
<evidence type="ECO:0000313" key="4">
    <source>
        <dbReference type="EMBL" id="ACT16366.1"/>
    </source>
</evidence>
<dbReference type="STRING" id="443144.GM21_0282"/>
<evidence type="ECO:0000256" key="1">
    <source>
        <dbReference type="SAM" id="MobiDB-lite"/>
    </source>
</evidence>
<reference evidence="4" key="1">
    <citation type="submission" date="2009-07" db="EMBL/GenBank/DDBJ databases">
        <title>Complete sequence of Geobacter sp. M21.</title>
        <authorList>
            <consortium name="US DOE Joint Genome Institute"/>
            <person name="Lucas S."/>
            <person name="Copeland A."/>
            <person name="Lapidus A."/>
            <person name="Glavina del Rio T."/>
            <person name="Dalin E."/>
            <person name="Tice H."/>
            <person name="Bruce D."/>
            <person name="Goodwin L."/>
            <person name="Pitluck S."/>
            <person name="Saunders E."/>
            <person name="Brettin T."/>
            <person name="Detter J.C."/>
            <person name="Han C."/>
            <person name="Larimer F."/>
            <person name="Land M."/>
            <person name="Hauser L."/>
            <person name="Kyrpides N."/>
            <person name="Ovchinnikova G."/>
            <person name="Lovley D."/>
        </authorList>
    </citation>
    <scope>NUCLEOTIDE SEQUENCE [LARGE SCALE GENOMIC DNA]</scope>
    <source>
        <strain evidence="4">M21</strain>
    </source>
</reference>
<dbReference type="PANTHER" id="PTHR38731">
    <property type="entry name" value="LIPL45-RELATED LIPOPROTEIN-RELATED"/>
    <property type="match status" value="1"/>
</dbReference>
<gene>
    <name evidence="4" type="ordered locus">GM21_0282</name>
</gene>
<dbReference type="PANTHER" id="PTHR38731:SF3">
    <property type="entry name" value="BLL6125 PROTEIN"/>
    <property type="match status" value="1"/>
</dbReference>
<keyword evidence="2" id="KW-1133">Transmembrane helix</keyword>
<accession>C6DY91</accession>
<keyword evidence="2" id="KW-0472">Membrane</keyword>
<keyword evidence="2" id="KW-0812">Transmembrane</keyword>
<evidence type="ECO:0000256" key="2">
    <source>
        <dbReference type="SAM" id="Phobius"/>
    </source>
</evidence>
<dbReference type="EMBL" id="CP001661">
    <property type="protein sequence ID" value="ACT16366.1"/>
    <property type="molecule type" value="Genomic_DNA"/>
</dbReference>
<feature type="compositionally biased region" description="Polar residues" evidence="1">
    <location>
        <begin position="32"/>
        <end position="42"/>
    </location>
</feature>
<feature type="domain" description="FecR protein" evidence="3">
    <location>
        <begin position="117"/>
        <end position="213"/>
    </location>
</feature>
<dbReference type="KEGG" id="gem:GM21_0282"/>
<dbReference type="Pfam" id="PF04773">
    <property type="entry name" value="FecR"/>
    <property type="match status" value="1"/>
</dbReference>
<proteinExistence type="predicted"/>
<dbReference type="OrthoDB" id="5415289at2"/>
<evidence type="ECO:0000259" key="3">
    <source>
        <dbReference type="Pfam" id="PF04773"/>
    </source>
</evidence>
<feature type="compositionally biased region" description="Low complexity" evidence="1">
    <location>
        <begin position="269"/>
        <end position="278"/>
    </location>
</feature>
<feature type="compositionally biased region" description="Low complexity" evidence="1">
    <location>
        <begin position="286"/>
        <end position="386"/>
    </location>
</feature>
<dbReference type="HOGENOM" id="CLU_258830_0_0_7"/>
<feature type="region of interest" description="Disordered" evidence="1">
    <location>
        <begin position="234"/>
        <end position="473"/>
    </location>
</feature>
<feature type="compositionally biased region" description="Polar residues" evidence="1">
    <location>
        <begin position="1"/>
        <end position="10"/>
    </location>
</feature>
<dbReference type="InterPro" id="IPR006860">
    <property type="entry name" value="FecR"/>
</dbReference>
<feature type="compositionally biased region" description="Pro residues" evidence="1">
    <location>
        <begin position="441"/>
        <end position="459"/>
    </location>
</feature>
<dbReference type="eggNOG" id="COG4254">
    <property type="taxonomic scope" value="Bacteria"/>
</dbReference>
<feature type="compositionally biased region" description="Polar residues" evidence="1">
    <location>
        <begin position="391"/>
        <end position="400"/>
    </location>
</feature>
<organism evidence="4">
    <name type="scientific">Geobacter sp. (strain M21)</name>
    <dbReference type="NCBI Taxonomy" id="443144"/>
    <lineage>
        <taxon>Bacteria</taxon>
        <taxon>Pseudomonadati</taxon>
        <taxon>Thermodesulfobacteriota</taxon>
        <taxon>Desulfuromonadia</taxon>
        <taxon>Geobacterales</taxon>
        <taxon>Geobacteraceae</taxon>
        <taxon>Geobacter</taxon>
    </lineage>
</organism>